<proteinExistence type="predicted"/>
<dbReference type="CDD" id="cd00033">
    <property type="entry name" value="CCP"/>
    <property type="match status" value="1"/>
</dbReference>
<dbReference type="EMBL" id="BLXT01000641">
    <property type="protein sequence ID" value="GFN79243.1"/>
    <property type="molecule type" value="Genomic_DNA"/>
</dbReference>
<name>A0AAV3Y8I8_9GAST</name>
<comment type="caution">
    <text evidence="2">Lacks conserved residue(s) required for the propagation of feature annotation.</text>
</comment>
<protein>
    <recommendedName>
        <fullName evidence="4">Sushi domain-containing protein</fullName>
    </recommendedName>
</protein>
<dbReference type="AlphaFoldDB" id="A0AAV3Y8I8"/>
<dbReference type="Gene3D" id="2.10.70.10">
    <property type="entry name" value="Complement Module, domain 1"/>
    <property type="match status" value="1"/>
</dbReference>
<dbReference type="Pfam" id="PF00084">
    <property type="entry name" value="Sushi"/>
    <property type="match status" value="1"/>
</dbReference>
<dbReference type="InterPro" id="IPR035976">
    <property type="entry name" value="Sushi/SCR/CCP_sf"/>
</dbReference>
<keyword evidence="3" id="KW-0472">Membrane</keyword>
<comment type="caution">
    <text evidence="5">The sequence shown here is derived from an EMBL/GenBank/DDBJ whole genome shotgun (WGS) entry which is preliminary data.</text>
</comment>
<keyword evidence="3" id="KW-0812">Transmembrane</keyword>
<evidence type="ECO:0000259" key="4">
    <source>
        <dbReference type="PROSITE" id="PS50923"/>
    </source>
</evidence>
<accession>A0AAV3Y8I8</accession>
<evidence type="ECO:0000256" key="3">
    <source>
        <dbReference type="SAM" id="Phobius"/>
    </source>
</evidence>
<evidence type="ECO:0000313" key="5">
    <source>
        <dbReference type="EMBL" id="GFN79243.1"/>
    </source>
</evidence>
<sequence length="191" mass="21340">MISTSNNGPSALPTSCGTVSLTSNNNTSQTSNARRLSLPCRVDIFLQPDKLWRHFYTVDVYNSRAVKFSCLHNYHLSSGDLTLTCLPNGSWSGMEPVCEVDYYKEKLRLSSAIILGSLLVPIFLLGLDFARFLRERAKSYSQKDIDDKQTITKADLKSVFGCRRCRYLGFGASFNQLQAGLTNLILGYKFG</sequence>
<gene>
    <name evidence="5" type="ORF">PoB_000574900</name>
</gene>
<organism evidence="5 6">
    <name type="scientific">Plakobranchus ocellatus</name>
    <dbReference type="NCBI Taxonomy" id="259542"/>
    <lineage>
        <taxon>Eukaryota</taxon>
        <taxon>Metazoa</taxon>
        <taxon>Spiralia</taxon>
        <taxon>Lophotrochozoa</taxon>
        <taxon>Mollusca</taxon>
        <taxon>Gastropoda</taxon>
        <taxon>Heterobranchia</taxon>
        <taxon>Euthyneura</taxon>
        <taxon>Panpulmonata</taxon>
        <taxon>Sacoglossa</taxon>
        <taxon>Placobranchoidea</taxon>
        <taxon>Plakobranchidae</taxon>
        <taxon>Plakobranchus</taxon>
    </lineage>
</organism>
<keyword evidence="3" id="KW-1133">Transmembrane helix</keyword>
<feature type="domain" description="Sushi" evidence="4">
    <location>
        <begin position="38"/>
        <end position="100"/>
    </location>
</feature>
<keyword evidence="6" id="KW-1185">Reference proteome</keyword>
<evidence type="ECO:0000313" key="6">
    <source>
        <dbReference type="Proteomes" id="UP000735302"/>
    </source>
</evidence>
<keyword evidence="2" id="KW-0768">Sushi</keyword>
<dbReference type="SUPFAM" id="SSF57535">
    <property type="entry name" value="Complement control module/SCR domain"/>
    <property type="match status" value="1"/>
</dbReference>
<dbReference type="InterPro" id="IPR000436">
    <property type="entry name" value="Sushi_SCR_CCP_dom"/>
</dbReference>
<dbReference type="PROSITE" id="PS50923">
    <property type="entry name" value="SUSHI"/>
    <property type="match status" value="1"/>
</dbReference>
<reference evidence="5 6" key="1">
    <citation type="journal article" date="2021" name="Elife">
        <title>Chloroplast acquisition without the gene transfer in kleptoplastic sea slugs, Plakobranchus ocellatus.</title>
        <authorList>
            <person name="Maeda T."/>
            <person name="Takahashi S."/>
            <person name="Yoshida T."/>
            <person name="Shimamura S."/>
            <person name="Takaki Y."/>
            <person name="Nagai Y."/>
            <person name="Toyoda A."/>
            <person name="Suzuki Y."/>
            <person name="Arimoto A."/>
            <person name="Ishii H."/>
            <person name="Satoh N."/>
            <person name="Nishiyama T."/>
            <person name="Hasebe M."/>
            <person name="Maruyama T."/>
            <person name="Minagawa J."/>
            <person name="Obokata J."/>
            <person name="Shigenobu S."/>
        </authorList>
    </citation>
    <scope>NUCLEOTIDE SEQUENCE [LARGE SCALE GENOMIC DNA]</scope>
</reference>
<evidence type="ECO:0000256" key="1">
    <source>
        <dbReference type="ARBA" id="ARBA00023157"/>
    </source>
</evidence>
<evidence type="ECO:0000256" key="2">
    <source>
        <dbReference type="PROSITE-ProRule" id="PRU00302"/>
    </source>
</evidence>
<feature type="transmembrane region" description="Helical" evidence="3">
    <location>
        <begin position="112"/>
        <end position="133"/>
    </location>
</feature>
<dbReference type="Proteomes" id="UP000735302">
    <property type="component" value="Unassembled WGS sequence"/>
</dbReference>
<keyword evidence="1" id="KW-1015">Disulfide bond</keyword>